<evidence type="ECO:0000313" key="2">
    <source>
        <dbReference type="Proteomes" id="UP000027195"/>
    </source>
</evidence>
<dbReference type="Proteomes" id="UP000027195">
    <property type="component" value="Unassembled WGS sequence"/>
</dbReference>
<dbReference type="EMBL" id="KL198055">
    <property type="protein sequence ID" value="KDQ11831.1"/>
    <property type="molecule type" value="Genomic_DNA"/>
</dbReference>
<dbReference type="AlphaFoldDB" id="A0A067MJW5"/>
<gene>
    <name evidence="1" type="ORF">BOTBODRAFT_177021</name>
</gene>
<dbReference type="InParanoid" id="A0A067MJW5"/>
<protein>
    <recommendedName>
        <fullName evidence="3">BAH domain-containing protein</fullName>
    </recommendedName>
</protein>
<dbReference type="HOGENOM" id="CLU_1864802_0_0_1"/>
<keyword evidence="2" id="KW-1185">Reference proteome</keyword>
<organism evidence="1 2">
    <name type="scientific">Botryobasidium botryosum (strain FD-172 SS1)</name>
    <dbReference type="NCBI Taxonomy" id="930990"/>
    <lineage>
        <taxon>Eukaryota</taxon>
        <taxon>Fungi</taxon>
        <taxon>Dikarya</taxon>
        <taxon>Basidiomycota</taxon>
        <taxon>Agaricomycotina</taxon>
        <taxon>Agaricomycetes</taxon>
        <taxon>Cantharellales</taxon>
        <taxon>Botryobasidiaceae</taxon>
        <taxon>Botryobasidium</taxon>
    </lineage>
</organism>
<proteinExistence type="predicted"/>
<evidence type="ECO:0008006" key="3">
    <source>
        <dbReference type="Google" id="ProtNLM"/>
    </source>
</evidence>
<name>A0A067MJW5_BOTB1</name>
<evidence type="ECO:0000313" key="1">
    <source>
        <dbReference type="EMBL" id="KDQ11831.1"/>
    </source>
</evidence>
<reference evidence="2" key="1">
    <citation type="journal article" date="2014" name="Proc. Natl. Acad. Sci. U.S.A.">
        <title>Extensive sampling of basidiomycete genomes demonstrates inadequacy of the white-rot/brown-rot paradigm for wood decay fungi.</title>
        <authorList>
            <person name="Riley R."/>
            <person name="Salamov A.A."/>
            <person name="Brown D.W."/>
            <person name="Nagy L.G."/>
            <person name="Floudas D."/>
            <person name="Held B.W."/>
            <person name="Levasseur A."/>
            <person name="Lombard V."/>
            <person name="Morin E."/>
            <person name="Otillar R."/>
            <person name="Lindquist E.A."/>
            <person name="Sun H."/>
            <person name="LaButti K.M."/>
            <person name="Schmutz J."/>
            <person name="Jabbour D."/>
            <person name="Luo H."/>
            <person name="Baker S.E."/>
            <person name="Pisabarro A.G."/>
            <person name="Walton J.D."/>
            <person name="Blanchette R.A."/>
            <person name="Henrissat B."/>
            <person name="Martin F."/>
            <person name="Cullen D."/>
            <person name="Hibbett D.S."/>
            <person name="Grigoriev I.V."/>
        </authorList>
    </citation>
    <scope>NUCLEOTIDE SEQUENCE [LARGE SCALE GENOMIC DNA]</scope>
    <source>
        <strain evidence="2">FD-172 SS1</strain>
    </source>
</reference>
<accession>A0A067MJW5</accession>
<sequence>MLIDTVCQFDYAIINRCRYHASSRSRNISGSLVRVQVDPTGKTWDGELQEIFGFSQDRLGSFIRGKVCWFQRCKQPIPASWHVIALHKTEFWERDLFTKPGEGPGPYIELSSIKSHVARMAAKQGLDAWVTIPLSSH</sequence>